<keyword evidence="1" id="KW-1133">Transmembrane helix</keyword>
<dbReference type="AlphaFoldDB" id="A0A6J4HA25"/>
<keyword evidence="1" id="KW-0472">Membrane</keyword>
<evidence type="ECO:0000256" key="1">
    <source>
        <dbReference type="SAM" id="Phobius"/>
    </source>
</evidence>
<evidence type="ECO:0000259" key="2">
    <source>
        <dbReference type="Pfam" id="PF07885"/>
    </source>
</evidence>
<dbReference type="SUPFAM" id="SSF81324">
    <property type="entry name" value="Voltage-gated potassium channels"/>
    <property type="match status" value="1"/>
</dbReference>
<protein>
    <recommendedName>
        <fullName evidence="2">Potassium channel domain-containing protein</fullName>
    </recommendedName>
</protein>
<reference evidence="3" key="1">
    <citation type="submission" date="2020-02" db="EMBL/GenBank/DDBJ databases">
        <authorList>
            <person name="Meier V. D."/>
        </authorList>
    </citation>
    <scope>NUCLEOTIDE SEQUENCE</scope>
    <source>
        <strain evidence="3">AVDCRST_MAG26</strain>
    </source>
</reference>
<dbReference type="InterPro" id="IPR013099">
    <property type="entry name" value="K_chnl_dom"/>
</dbReference>
<dbReference type="EMBL" id="CADCTK010000070">
    <property type="protein sequence ID" value="CAA9215633.1"/>
    <property type="molecule type" value="Genomic_DNA"/>
</dbReference>
<feature type="domain" description="Potassium channel" evidence="2">
    <location>
        <begin position="95"/>
        <end position="175"/>
    </location>
</feature>
<organism evidence="3">
    <name type="scientific">uncultured Chloroflexia bacterium</name>
    <dbReference type="NCBI Taxonomy" id="1672391"/>
    <lineage>
        <taxon>Bacteria</taxon>
        <taxon>Bacillati</taxon>
        <taxon>Chloroflexota</taxon>
        <taxon>Chloroflexia</taxon>
        <taxon>environmental samples</taxon>
    </lineage>
</organism>
<sequence length="447" mass="48779">MCPERASLDDKGNAVFVPSFIYVVAGVVLIGVVGCDIVATVLHPEVESPLSTRLQRLTWRMLMALDRIVPKRNGVQVVLNWGLPLMVAGLIALWLALLTVGFALVYYPWLGDPAVFAATNPIDRNFGTALYYSGVTLATLGYGDIQPLVEPFRVLAVAEALGGALTIAFGVAYVLAVYPALSQKRTVASALDAEVAGQADALPMVRRYVDKHGNVDDYLFPNLRELGLDLLAITQAHETHPVLYYAHSRRIQHSFLRILVTAQNLVGLLRYGLSTERHATIVFNPQLLLLEQSLHYSLRRLSASLHIPPIERPGRRAEEQGLAAEFAKLCDELERIGLVSARASVAVPVLLGSAISTDPGEDGEAPSTAMEEAFTYTGEPDLLDPALDLTSNDPVESYIVFRLETDPRIAAYAAASGYRIEDARADYPTSWWTGGNRAARTSSRRTK</sequence>
<keyword evidence="1" id="KW-0812">Transmembrane</keyword>
<proteinExistence type="predicted"/>
<evidence type="ECO:0000313" key="3">
    <source>
        <dbReference type="EMBL" id="CAA9215633.1"/>
    </source>
</evidence>
<accession>A0A6J4HA25</accession>
<dbReference type="PROSITE" id="PS51257">
    <property type="entry name" value="PROKAR_LIPOPROTEIN"/>
    <property type="match status" value="1"/>
</dbReference>
<name>A0A6J4HA25_9CHLR</name>
<feature type="transmembrane region" description="Helical" evidence="1">
    <location>
        <begin position="81"/>
        <end position="109"/>
    </location>
</feature>
<feature type="transmembrane region" description="Helical" evidence="1">
    <location>
        <begin position="129"/>
        <end position="149"/>
    </location>
</feature>
<gene>
    <name evidence="3" type="ORF">AVDCRST_MAG26-300</name>
</gene>
<dbReference type="Pfam" id="PF07885">
    <property type="entry name" value="Ion_trans_2"/>
    <property type="match status" value="1"/>
</dbReference>
<feature type="transmembrane region" description="Helical" evidence="1">
    <location>
        <begin position="20"/>
        <end position="42"/>
    </location>
</feature>
<feature type="transmembrane region" description="Helical" evidence="1">
    <location>
        <begin position="161"/>
        <end position="181"/>
    </location>
</feature>
<dbReference type="Gene3D" id="1.10.287.70">
    <property type="match status" value="1"/>
</dbReference>